<name>A0A6B0TVG5_IXORI</name>
<evidence type="ECO:0000313" key="2">
    <source>
        <dbReference type="EMBL" id="MXU84069.1"/>
    </source>
</evidence>
<feature type="chain" id="PRO_5025435886" evidence="1">
    <location>
        <begin position="19"/>
        <end position="79"/>
    </location>
</feature>
<reference evidence="2" key="1">
    <citation type="submission" date="2019-12" db="EMBL/GenBank/DDBJ databases">
        <title>An insight into the sialome of adult female Ixodes ricinus ticks feeding for 6 days.</title>
        <authorList>
            <person name="Perner J."/>
            <person name="Ribeiro J.M.C."/>
        </authorList>
    </citation>
    <scope>NUCLEOTIDE SEQUENCE</scope>
    <source>
        <strain evidence="2">Semi-engorged</strain>
        <tissue evidence="2">Salivary glands</tissue>
    </source>
</reference>
<organism evidence="2">
    <name type="scientific">Ixodes ricinus</name>
    <name type="common">Common tick</name>
    <name type="synonym">Acarus ricinus</name>
    <dbReference type="NCBI Taxonomy" id="34613"/>
    <lineage>
        <taxon>Eukaryota</taxon>
        <taxon>Metazoa</taxon>
        <taxon>Ecdysozoa</taxon>
        <taxon>Arthropoda</taxon>
        <taxon>Chelicerata</taxon>
        <taxon>Arachnida</taxon>
        <taxon>Acari</taxon>
        <taxon>Parasitiformes</taxon>
        <taxon>Ixodida</taxon>
        <taxon>Ixodoidea</taxon>
        <taxon>Ixodidae</taxon>
        <taxon>Ixodinae</taxon>
        <taxon>Ixodes</taxon>
    </lineage>
</organism>
<feature type="signal peptide" evidence="1">
    <location>
        <begin position="1"/>
        <end position="18"/>
    </location>
</feature>
<accession>A0A6B0TVG5</accession>
<dbReference type="EMBL" id="GIFC01001986">
    <property type="protein sequence ID" value="MXU84069.1"/>
    <property type="molecule type" value="Transcribed_RNA"/>
</dbReference>
<sequence length="79" mass="9011">MLSVWVLALCVLISGGISEDDVEETSTTNGELEETNLITLLSGPVFNYSETNPELQNYQDAWKVRYFGEYHFVLLKHKN</sequence>
<dbReference type="AlphaFoldDB" id="A0A6B0TVG5"/>
<evidence type="ECO:0000256" key="1">
    <source>
        <dbReference type="SAM" id="SignalP"/>
    </source>
</evidence>
<keyword evidence="1" id="KW-0732">Signal</keyword>
<protein>
    <submittedName>
        <fullName evidence="2">Putative lipocalin</fullName>
    </submittedName>
</protein>
<proteinExistence type="predicted"/>